<accession>A0A212JMS8</accession>
<reference evidence="2" key="1">
    <citation type="submission" date="2016-04" db="EMBL/GenBank/DDBJ databases">
        <authorList>
            <person name="Evans L.H."/>
            <person name="Alamgir A."/>
            <person name="Owens N."/>
            <person name="Weber N.D."/>
            <person name="Virtaneva K."/>
            <person name="Barbian K."/>
            <person name="Babar A."/>
            <person name="Rosenke K."/>
        </authorList>
    </citation>
    <scope>NUCLEOTIDE SEQUENCE</scope>
    <source>
        <strain evidence="2">86-2</strain>
    </source>
</reference>
<dbReference type="RefSeq" id="WP_296949403.1">
    <property type="nucleotide sequence ID" value="NZ_LT599021.1"/>
</dbReference>
<dbReference type="Pfam" id="PF08885">
    <property type="entry name" value="GSCFA"/>
    <property type="match status" value="1"/>
</dbReference>
<feature type="domain" description="GSCFA" evidence="1">
    <location>
        <begin position="22"/>
        <end position="256"/>
    </location>
</feature>
<dbReference type="EMBL" id="FLUL01000001">
    <property type="protein sequence ID" value="SBW00708.1"/>
    <property type="molecule type" value="Genomic_DNA"/>
</dbReference>
<name>A0A212JMS8_9BACT</name>
<evidence type="ECO:0000259" key="1">
    <source>
        <dbReference type="Pfam" id="PF08885"/>
    </source>
</evidence>
<sequence length="326" mass="38355">MDFRTKIEIPTSDFKISHKSHIMIFGSCFAENMGRLFLENKFNTNLNPFGILYNPLSISQALRLLIDQKVFTEKEIFEYKGLYQSFWHHGSFSDVDKDKCLQGINHSLMNGSNDIRKADVLFVTFGTAYVFRSLKENMVVGNCHKLPAAEFERFRLSVEDILAEWEGLVKDLRKINPSLRIVFTVSPVRHLKDGAHDNQLSKSTLLLAVDKICSMVDGLYYFPSYEIVLDELRDYRFYDEDMTHLNQIAIKYIWQRLSETYFDEEAPPIIKEWQKIYQALNHRPINNQSDDYKHFLRQTLLKLKAFNKKYPYICCQQEIVDLENRS</sequence>
<dbReference type="InterPro" id="IPR014982">
    <property type="entry name" value="GSCFA"/>
</dbReference>
<gene>
    <name evidence="2" type="ORF">KL86DYS2_11899</name>
</gene>
<dbReference type="SUPFAM" id="SSF52266">
    <property type="entry name" value="SGNH hydrolase"/>
    <property type="match status" value="1"/>
</dbReference>
<evidence type="ECO:0000313" key="2">
    <source>
        <dbReference type="EMBL" id="SBW00708.1"/>
    </source>
</evidence>
<organism evidence="2">
    <name type="scientific">uncultured Dysgonomonas sp</name>
    <dbReference type="NCBI Taxonomy" id="206096"/>
    <lineage>
        <taxon>Bacteria</taxon>
        <taxon>Pseudomonadati</taxon>
        <taxon>Bacteroidota</taxon>
        <taxon>Bacteroidia</taxon>
        <taxon>Bacteroidales</taxon>
        <taxon>Dysgonomonadaceae</taxon>
        <taxon>Dysgonomonas</taxon>
        <taxon>environmental samples</taxon>
    </lineage>
</organism>
<proteinExistence type="predicted"/>
<dbReference type="AlphaFoldDB" id="A0A212JMS8"/>
<protein>
    <recommendedName>
        <fullName evidence="1">GSCFA domain-containing protein</fullName>
    </recommendedName>
</protein>